<evidence type="ECO:0000256" key="3">
    <source>
        <dbReference type="ARBA" id="ARBA00022475"/>
    </source>
</evidence>
<dbReference type="CDD" id="cd01127">
    <property type="entry name" value="TrwB_TraG_TraD_VirD4"/>
    <property type="match status" value="1"/>
</dbReference>
<evidence type="ECO:0000313" key="10">
    <source>
        <dbReference type="Proteomes" id="UP000251853"/>
    </source>
</evidence>
<evidence type="ECO:0000256" key="2">
    <source>
        <dbReference type="ARBA" id="ARBA00008806"/>
    </source>
</evidence>
<proteinExistence type="inferred from homology"/>
<name>A0A2X2U1V7_9FIRM</name>
<dbReference type="SUPFAM" id="SSF52540">
    <property type="entry name" value="P-loop containing nucleoside triphosphate hydrolases"/>
    <property type="match status" value="1"/>
</dbReference>
<evidence type="ECO:0000256" key="5">
    <source>
        <dbReference type="ARBA" id="ARBA00022989"/>
    </source>
</evidence>
<accession>A0A2X2U1V7</accession>
<dbReference type="Gene3D" id="3.40.50.300">
    <property type="entry name" value="P-loop containing nucleotide triphosphate hydrolases"/>
    <property type="match status" value="2"/>
</dbReference>
<dbReference type="InterPro" id="IPR003688">
    <property type="entry name" value="TraG/VirD4"/>
</dbReference>
<feature type="region of interest" description="Disordered" evidence="7">
    <location>
        <begin position="572"/>
        <end position="646"/>
    </location>
</feature>
<dbReference type="EMBL" id="UAVW01000003">
    <property type="protein sequence ID" value="SQB10186.1"/>
    <property type="molecule type" value="Genomic_DNA"/>
</dbReference>
<dbReference type="PANTHER" id="PTHR37937:SF1">
    <property type="entry name" value="CONJUGATIVE TRANSFER: DNA TRANSPORT"/>
    <property type="match status" value="1"/>
</dbReference>
<evidence type="ECO:0000256" key="8">
    <source>
        <dbReference type="SAM" id="Phobius"/>
    </source>
</evidence>
<dbReference type="AlphaFoldDB" id="A0A2X2U1V7"/>
<dbReference type="InterPro" id="IPR027417">
    <property type="entry name" value="P-loop_NTPase"/>
</dbReference>
<dbReference type="Proteomes" id="UP000251853">
    <property type="component" value="Unassembled WGS sequence"/>
</dbReference>
<gene>
    <name evidence="9" type="primary">traG_1</name>
    <name evidence="9" type="ORF">NCTC11224_01500</name>
</gene>
<feature type="compositionally biased region" description="Polar residues" evidence="7">
    <location>
        <begin position="615"/>
        <end position="631"/>
    </location>
</feature>
<dbReference type="Pfam" id="PF02534">
    <property type="entry name" value="T4SS-DNA_transf"/>
    <property type="match status" value="1"/>
</dbReference>
<evidence type="ECO:0000256" key="4">
    <source>
        <dbReference type="ARBA" id="ARBA00022692"/>
    </source>
</evidence>
<dbReference type="InterPro" id="IPR051539">
    <property type="entry name" value="T4SS-coupling_protein"/>
</dbReference>
<keyword evidence="3" id="KW-1003">Cell membrane</keyword>
<comment type="similarity">
    <text evidence="2">Belongs to the VirD4/TraG family.</text>
</comment>
<dbReference type="PANTHER" id="PTHR37937">
    <property type="entry name" value="CONJUGATIVE TRANSFER: DNA TRANSPORT"/>
    <property type="match status" value="1"/>
</dbReference>
<reference evidence="9 10" key="1">
    <citation type="submission" date="2018-06" db="EMBL/GenBank/DDBJ databases">
        <authorList>
            <consortium name="Pathogen Informatics"/>
            <person name="Doyle S."/>
        </authorList>
    </citation>
    <scope>NUCLEOTIDE SEQUENCE [LARGE SCALE GENOMIC DNA]</scope>
    <source>
        <strain evidence="9 10">NCTC11224</strain>
    </source>
</reference>
<dbReference type="NCBIfam" id="NF045973">
    <property type="entry name" value="conju_CD1115"/>
    <property type="match status" value="1"/>
</dbReference>
<keyword evidence="4 8" id="KW-0812">Transmembrane</keyword>
<keyword evidence="10" id="KW-1185">Reference proteome</keyword>
<feature type="compositionally biased region" description="Low complexity" evidence="7">
    <location>
        <begin position="583"/>
        <end position="597"/>
    </location>
</feature>
<protein>
    <submittedName>
        <fullName evidence="9">Plasmid transfer factor TraK</fullName>
    </submittedName>
</protein>
<evidence type="ECO:0000256" key="1">
    <source>
        <dbReference type="ARBA" id="ARBA00004651"/>
    </source>
</evidence>
<comment type="subcellular location">
    <subcellularLocation>
        <location evidence="1">Cell membrane</location>
        <topology evidence="1">Multi-pass membrane protein</topology>
    </subcellularLocation>
</comment>
<organism evidence="9 10">
    <name type="scientific">Enterocloster clostridioformis</name>
    <dbReference type="NCBI Taxonomy" id="1531"/>
    <lineage>
        <taxon>Bacteria</taxon>
        <taxon>Bacillati</taxon>
        <taxon>Bacillota</taxon>
        <taxon>Clostridia</taxon>
        <taxon>Lachnospirales</taxon>
        <taxon>Lachnospiraceae</taxon>
        <taxon>Enterocloster</taxon>
    </lineage>
</organism>
<dbReference type="GO" id="GO:0005886">
    <property type="term" value="C:plasma membrane"/>
    <property type="evidence" value="ECO:0007669"/>
    <property type="project" value="UniProtKB-SubCell"/>
</dbReference>
<evidence type="ECO:0000313" key="9">
    <source>
        <dbReference type="EMBL" id="SQB10186.1"/>
    </source>
</evidence>
<evidence type="ECO:0000256" key="6">
    <source>
        <dbReference type="ARBA" id="ARBA00023136"/>
    </source>
</evidence>
<evidence type="ECO:0000256" key="7">
    <source>
        <dbReference type="SAM" id="MobiDB-lite"/>
    </source>
</evidence>
<keyword evidence="5 8" id="KW-1133">Transmembrane helix</keyword>
<keyword evidence="6 8" id="KW-0472">Membrane</keyword>
<sequence>MYAGGYLAQFIGNYVLWKQGGGYPGDGTSPILASPVLSVCLHAALRPPYGVYGVFICIGLLAVLLLMVMRIGYSDTGEYDEDRNFTYSAKGTYGTSGWMSQKEMAGVLELVPDLHKYRGIVLGMLDRKAVCVPEKTRLNSNLAVYGASGSMKTRSFCMNRILQGVSRGESLVICDPKSELYEKSSEYLRDKGYTVRVFNLVNPENSDSWNCLSEVEGQELMAQLFVDVIIKNTTGGGKGDHFWDSAEMNLLKALVLYVDKGYPPENRNMGQVYQLITLNSETALNSLFEVLPINHPAKAPYSLFKQASDSVRSGVIIGLGSRLQVFQSELIKKITARDEIDLELLGQKPCAYFLVTSDQDSTFDFLASLFLSFVFIKLVRYADKNCEGGRLPVPVHVLGEELTACGTIPDLSRRLSVIRSRNISMSCVFQNLAGLQNRYPLNLWQEILGNCDVQLFLGCTDPLTAEFVSSRTGLASVAVSSKSKQLGTWRISNYTPEYRETSGVGKRPVLTPDEVLRLPIDEALVIIRGKKALKVDKMDYSKHPEYSLLRSCKASAHIPEWRRLEMEAAAVPDPTAKQEPSGAAAKPAPKTRAKAAPEPGARPATKRTAKPPVRGTQQKTQKPPASETGNTVPAGIVSADKDSIMS</sequence>
<feature type="transmembrane region" description="Helical" evidence="8">
    <location>
        <begin position="49"/>
        <end position="69"/>
    </location>
</feature>